<evidence type="ECO:0000313" key="2">
    <source>
        <dbReference type="EMBL" id="CAL1569860.1"/>
    </source>
</evidence>
<organism evidence="2 3">
    <name type="scientific">Knipowitschia caucasica</name>
    <name type="common">Caucasian dwarf goby</name>
    <name type="synonym">Pomatoschistus caucasicus</name>
    <dbReference type="NCBI Taxonomy" id="637954"/>
    <lineage>
        <taxon>Eukaryota</taxon>
        <taxon>Metazoa</taxon>
        <taxon>Chordata</taxon>
        <taxon>Craniata</taxon>
        <taxon>Vertebrata</taxon>
        <taxon>Euteleostomi</taxon>
        <taxon>Actinopterygii</taxon>
        <taxon>Neopterygii</taxon>
        <taxon>Teleostei</taxon>
        <taxon>Neoteleostei</taxon>
        <taxon>Acanthomorphata</taxon>
        <taxon>Gobiaria</taxon>
        <taxon>Gobiiformes</taxon>
        <taxon>Gobioidei</taxon>
        <taxon>Gobiidae</taxon>
        <taxon>Gobiinae</taxon>
        <taxon>Knipowitschia</taxon>
    </lineage>
</organism>
<reference evidence="2 3" key="1">
    <citation type="submission" date="2024-04" db="EMBL/GenBank/DDBJ databases">
        <authorList>
            <person name="Waldvogel A.-M."/>
            <person name="Schoenle A."/>
        </authorList>
    </citation>
    <scope>NUCLEOTIDE SEQUENCE [LARGE SCALE GENOMIC DNA]</scope>
</reference>
<dbReference type="InterPro" id="IPR011042">
    <property type="entry name" value="6-blade_b-propeller_TolB-like"/>
</dbReference>
<dbReference type="Gene3D" id="2.120.10.30">
    <property type="entry name" value="TolB, C-terminal domain"/>
    <property type="match status" value="1"/>
</dbReference>
<sequence length="70" mass="8137">MELHHLWMVLLLRLRLFTGERVTIEKSWMDGSDRSSLTVLSAQAAHSLTADVAARRLYWISDSMKVKFIF</sequence>
<evidence type="ECO:0000313" key="3">
    <source>
        <dbReference type="Proteomes" id="UP001497482"/>
    </source>
</evidence>
<protein>
    <submittedName>
        <fullName evidence="2">Uncharacterized protein</fullName>
    </submittedName>
</protein>
<accession>A0AAV2IZG9</accession>
<evidence type="ECO:0000256" key="1">
    <source>
        <dbReference type="SAM" id="SignalP"/>
    </source>
</evidence>
<feature type="signal peptide" evidence="1">
    <location>
        <begin position="1"/>
        <end position="19"/>
    </location>
</feature>
<feature type="chain" id="PRO_5043864363" evidence="1">
    <location>
        <begin position="20"/>
        <end position="70"/>
    </location>
</feature>
<dbReference type="AlphaFoldDB" id="A0AAV2IZG9"/>
<name>A0AAV2IZG9_KNICA</name>
<gene>
    <name evidence="2" type="ORF">KC01_LOCUS2228</name>
</gene>
<proteinExistence type="predicted"/>
<keyword evidence="3" id="KW-1185">Reference proteome</keyword>
<dbReference type="Proteomes" id="UP001497482">
    <property type="component" value="Chromosome 1"/>
</dbReference>
<dbReference type="EMBL" id="OZ035823">
    <property type="protein sequence ID" value="CAL1569860.1"/>
    <property type="molecule type" value="Genomic_DNA"/>
</dbReference>
<keyword evidence="1" id="KW-0732">Signal</keyword>